<keyword evidence="8" id="KW-1185">Reference proteome</keyword>
<dbReference type="GO" id="GO:0008422">
    <property type="term" value="F:beta-glucosidase activity"/>
    <property type="evidence" value="ECO:0007669"/>
    <property type="project" value="UniProtKB-EC"/>
</dbReference>
<evidence type="ECO:0000256" key="1">
    <source>
        <dbReference type="ARBA" id="ARBA00000448"/>
    </source>
</evidence>
<evidence type="ECO:0000256" key="3">
    <source>
        <dbReference type="ARBA" id="ARBA00012744"/>
    </source>
</evidence>
<dbReference type="PANTHER" id="PTHR30620">
    <property type="entry name" value="PERIPLASMIC BETA-GLUCOSIDASE-RELATED"/>
    <property type="match status" value="1"/>
</dbReference>
<comment type="similarity">
    <text evidence="2">Belongs to the glycosyl hydrolase 3 family.</text>
</comment>
<evidence type="ECO:0000256" key="6">
    <source>
        <dbReference type="ARBA" id="ARBA00023295"/>
    </source>
</evidence>
<keyword evidence="4" id="KW-0732">Signal</keyword>
<dbReference type="Gene3D" id="3.40.50.1700">
    <property type="entry name" value="Glycoside hydrolase family 3 C-terminal domain"/>
    <property type="match status" value="1"/>
</dbReference>
<keyword evidence="6" id="KW-0326">Glycosidase</keyword>
<evidence type="ECO:0000313" key="7">
    <source>
        <dbReference type="EMBL" id="KAF5205090.1"/>
    </source>
</evidence>
<proteinExistence type="inferred from homology"/>
<accession>A0A7J6X9C2</accession>
<protein>
    <recommendedName>
        <fullName evidence="3">beta-glucosidase</fullName>
        <ecNumber evidence="3">3.2.1.21</ecNumber>
    </recommendedName>
</protein>
<evidence type="ECO:0000313" key="8">
    <source>
        <dbReference type="Proteomes" id="UP000554482"/>
    </source>
</evidence>
<dbReference type="GO" id="GO:0009251">
    <property type="term" value="P:glucan catabolic process"/>
    <property type="evidence" value="ECO:0007669"/>
    <property type="project" value="TreeGrafter"/>
</dbReference>
<dbReference type="AlphaFoldDB" id="A0A7J6X9C2"/>
<dbReference type="InterPro" id="IPR036881">
    <property type="entry name" value="Glyco_hydro_3_C_sf"/>
</dbReference>
<comment type="caution">
    <text evidence="7">The sequence shown here is derived from an EMBL/GenBank/DDBJ whole genome shotgun (WGS) entry which is preliminary data.</text>
</comment>
<dbReference type="Proteomes" id="UP000554482">
    <property type="component" value="Unassembled WGS sequence"/>
</dbReference>
<name>A0A7J6X9C2_THATH</name>
<dbReference type="OrthoDB" id="1730990at2759"/>
<gene>
    <name evidence="7" type="ORF">FRX31_005323</name>
</gene>
<dbReference type="SUPFAM" id="SSF52279">
    <property type="entry name" value="Beta-D-glucan exohydrolase, C-terminal domain"/>
    <property type="match status" value="1"/>
</dbReference>
<evidence type="ECO:0000256" key="5">
    <source>
        <dbReference type="ARBA" id="ARBA00022801"/>
    </source>
</evidence>
<dbReference type="InterPro" id="IPR051915">
    <property type="entry name" value="Cellulose_Degrad_GH3"/>
</dbReference>
<organism evidence="7 8">
    <name type="scientific">Thalictrum thalictroides</name>
    <name type="common">Rue-anemone</name>
    <name type="synonym">Anemone thalictroides</name>
    <dbReference type="NCBI Taxonomy" id="46969"/>
    <lineage>
        <taxon>Eukaryota</taxon>
        <taxon>Viridiplantae</taxon>
        <taxon>Streptophyta</taxon>
        <taxon>Embryophyta</taxon>
        <taxon>Tracheophyta</taxon>
        <taxon>Spermatophyta</taxon>
        <taxon>Magnoliopsida</taxon>
        <taxon>Ranunculales</taxon>
        <taxon>Ranunculaceae</taxon>
        <taxon>Thalictroideae</taxon>
        <taxon>Thalictrum</taxon>
    </lineage>
</organism>
<dbReference type="EC" id="3.2.1.21" evidence="3"/>
<comment type="catalytic activity">
    <reaction evidence="1">
        <text>Hydrolysis of terminal, non-reducing beta-D-glucosyl residues with release of beta-D-glucose.</text>
        <dbReference type="EC" id="3.2.1.21"/>
    </reaction>
</comment>
<evidence type="ECO:0000256" key="4">
    <source>
        <dbReference type="ARBA" id="ARBA00022729"/>
    </source>
</evidence>
<evidence type="ECO:0000256" key="2">
    <source>
        <dbReference type="ARBA" id="ARBA00005336"/>
    </source>
</evidence>
<dbReference type="EMBL" id="JABWDY010004538">
    <property type="protein sequence ID" value="KAF5205090.1"/>
    <property type="molecule type" value="Genomic_DNA"/>
</dbReference>
<keyword evidence="5" id="KW-0378">Hydrolase</keyword>
<dbReference type="PANTHER" id="PTHR30620:SF16">
    <property type="entry name" value="LYSOSOMAL BETA GLUCOSIDASE"/>
    <property type="match status" value="1"/>
</dbReference>
<feature type="non-terminal residue" evidence="7">
    <location>
        <position position="1"/>
    </location>
</feature>
<sequence>DATQLSMCLTLPLLQCGTEEHRKLDREIVRKSLVLLKNGKSADKPLLPVSKKAPKILVAGSNAENLGYQCGG</sequence>
<reference evidence="7 8" key="1">
    <citation type="submission" date="2020-06" db="EMBL/GenBank/DDBJ databases">
        <title>Transcriptomic and genomic resources for Thalictrum thalictroides and T. hernandezii: Facilitating candidate gene discovery in an emerging model plant lineage.</title>
        <authorList>
            <person name="Arias T."/>
            <person name="Riano-Pachon D.M."/>
            <person name="Di Stilio V.S."/>
        </authorList>
    </citation>
    <scope>NUCLEOTIDE SEQUENCE [LARGE SCALE GENOMIC DNA]</scope>
    <source>
        <strain evidence="8">cv. WT478/WT964</strain>
        <tissue evidence="7">Leaves</tissue>
    </source>
</reference>